<name>A0A9D2LTD6_9FIRM</name>
<feature type="domain" description="Response regulatory" evidence="5">
    <location>
        <begin position="3"/>
        <end position="120"/>
    </location>
</feature>
<evidence type="ECO:0000256" key="3">
    <source>
        <dbReference type="ARBA" id="ARBA00024867"/>
    </source>
</evidence>
<dbReference type="SUPFAM" id="SSF52172">
    <property type="entry name" value="CheY-like"/>
    <property type="match status" value="1"/>
</dbReference>
<dbReference type="PANTHER" id="PTHR44591:SF3">
    <property type="entry name" value="RESPONSE REGULATORY DOMAIN-CONTAINING PROTEIN"/>
    <property type="match status" value="1"/>
</dbReference>
<dbReference type="InterPro" id="IPR050595">
    <property type="entry name" value="Bact_response_regulator"/>
</dbReference>
<dbReference type="AlphaFoldDB" id="A0A9D2LTD6"/>
<protein>
    <recommendedName>
        <fullName evidence="1">Stage 0 sporulation protein A homolog</fullName>
    </recommendedName>
</protein>
<feature type="non-terminal residue" evidence="6">
    <location>
        <position position="120"/>
    </location>
</feature>
<dbReference type="GO" id="GO:0000160">
    <property type="term" value="P:phosphorelay signal transduction system"/>
    <property type="evidence" value="ECO:0007669"/>
    <property type="project" value="InterPro"/>
</dbReference>
<evidence type="ECO:0000256" key="4">
    <source>
        <dbReference type="PROSITE-ProRule" id="PRU00169"/>
    </source>
</evidence>
<evidence type="ECO:0000313" key="7">
    <source>
        <dbReference type="Proteomes" id="UP000823842"/>
    </source>
</evidence>
<comment type="function">
    <text evidence="3">May play the central regulatory role in sporulation. It may be an element of the effector pathway responsible for the activation of sporulation genes in response to nutritional stress. Spo0A may act in concert with spo0H (a sigma factor) to control the expression of some genes that are critical to the sporulation process.</text>
</comment>
<evidence type="ECO:0000313" key="6">
    <source>
        <dbReference type="EMBL" id="HJB28894.1"/>
    </source>
</evidence>
<accession>A0A9D2LTD6</accession>
<proteinExistence type="predicted"/>
<dbReference type="PROSITE" id="PS50110">
    <property type="entry name" value="RESPONSE_REGULATORY"/>
    <property type="match status" value="1"/>
</dbReference>
<evidence type="ECO:0000256" key="2">
    <source>
        <dbReference type="ARBA" id="ARBA00022553"/>
    </source>
</evidence>
<comment type="caution">
    <text evidence="6">The sequence shown here is derived from an EMBL/GenBank/DDBJ whole genome shotgun (WGS) entry which is preliminary data.</text>
</comment>
<dbReference type="CDD" id="cd17536">
    <property type="entry name" value="REC_YesN-like"/>
    <property type="match status" value="1"/>
</dbReference>
<organism evidence="6 7">
    <name type="scientific">Candidatus Blautia faecavium</name>
    <dbReference type="NCBI Taxonomy" id="2838487"/>
    <lineage>
        <taxon>Bacteria</taxon>
        <taxon>Bacillati</taxon>
        <taxon>Bacillota</taxon>
        <taxon>Clostridia</taxon>
        <taxon>Lachnospirales</taxon>
        <taxon>Lachnospiraceae</taxon>
        <taxon>Blautia</taxon>
    </lineage>
</organism>
<keyword evidence="2 4" id="KW-0597">Phosphoprotein</keyword>
<dbReference type="InterPro" id="IPR011006">
    <property type="entry name" value="CheY-like_superfamily"/>
</dbReference>
<dbReference type="EMBL" id="DWYZ01000163">
    <property type="protein sequence ID" value="HJB28894.1"/>
    <property type="molecule type" value="Genomic_DNA"/>
</dbReference>
<feature type="modified residue" description="4-aspartylphosphate" evidence="4">
    <location>
        <position position="55"/>
    </location>
</feature>
<dbReference type="Gene3D" id="3.40.50.2300">
    <property type="match status" value="1"/>
</dbReference>
<reference evidence="6" key="1">
    <citation type="journal article" date="2021" name="PeerJ">
        <title>Extensive microbial diversity within the chicken gut microbiome revealed by metagenomics and culture.</title>
        <authorList>
            <person name="Gilroy R."/>
            <person name="Ravi A."/>
            <person name="Getino M."/>
            <person name="Pursley I."/>
            <person name="Horton D.L."/>
            <person name="Alikhan N.F."/>
            <person name="Baker D."/>
            <person name="Gharbi K."/>
            <person name="Hall N."/>
            <person name="Watson M."/>
            <person name="Adriaenssens E.M."/>
            <person name="Foster-Nyarko E."/>
            <person name="Jarju S."/>
            <person name="Secka A."/>
            <person name="Antonio M."/>
            <person name="Oren A."/>
            <person name="Chaudhuri R.R."/>
            <person name="La Ragione R."/>
            <person name="Hildebrand F."/>
            <person name="Pallen M.J."/>
        </authorList>
    </citation>
    <scope>NUCLEOTIDE SEQUENCE</scope>
    <source>
        <strain evidence="6">ChiSjej1B19-5720</strain>
    </source>
</reference>
<evidence type="ECO:0000256" key="1">
    <source>
        <dbReference type="ARBA" id="ARBA00018672"/>
    </source>
</evidence>
<dbReference type="PANTHER" id="PTHR44591">
    <property type="entry name" value="STRESS RESPONSE REGULATOR PROTEIN 1"/>
    <property type="match status" value="1"/>
</dbReference>
<evidence type="ECO:0000259" key="5">
    <source>
        <dbReference type="PROSITE" id="PS50110"/>
    </source>
</evidence>
<reference evidence="6" key="2">
    <citation type="submission" date="2021-04" db="EMBL/GenBank/DDBJ databases">
        <authorList>
            <person name="Gilroy R."/>
        </authorList>
    </citation>
    <scope>NUCLEOTIDE SEQUENCE</scope>
    <source>
        <strain evidence="6">ChiSjej1B19-5720</strain>
    </source>
</reference>
<dbReference type="InterPro" id="IPR001789">
    <property type="entry name" value="Sig_transdc_resp-reg_receiver"/>
</dbReference>
<gene>
    <name evidence="6" type="ORF">IAA06_08880</name>
</gene>
<sequence length="120" mass="13359">MRKVVIVDDEYIVVKGIQAMIAREKMDFQVVGHALNGIDGLSLILEQKPDLVISDIRMPGMDGLSLIEAAREECPDTVFVVISGYQEFEYARKALSLGVKGYIDKPITISKVRDTLEMAE</sequence>
<dbReference type="Proteomes" id="UP000823842">
    <property type="component" value="Unassembled WGS sequence"/>
</dbReference>
<dbReference type="Pfam" id="PF00072">
    <property type="entry name" value="Response_reg"/>
    <property type="match status" value="1"/>
</dbReference>
<dbReference type="SMART" id="SM00448">
    <property type="entry name" value="REC"/>
    <property type="match status" value="1"/>
</dbReference>